<gene>
    <name evidence="2" type="ORF">H9717_05015</name>
</gene>
<proteinExistence type="predicted"/>
<dbReference type="PANTHER" id="PTHR37314">
    <property type="entry name" value="SLR0142 PROTEIN"/>
    <property type="match status" value="1"/>
</dbReference>
<feature type="transmembrane region" description="Helical" evidence="1">
    <location>
        <begin position="76"/>
        <end position="95"/>
    </location>
</feature>
<reference evidence="2" key="2">
    <citation type="submission" date="2021-04" db="EMBL/GenBank/DDBJ databases">
        <authorList>
            <person name="Gilroy R."/>
        </authorList>
    </citation>
    <scope>NUCLEOTIDE SEQUENCE</scope>
    <source>
        <strain evidence="2">CHK179-7159</strain>
    </source>
</reference>
<accession>A0A9D2I6B1</accession>
<evidence type="ECO:0000256" key="1">
    <source>
        <dbReference type="SAM" id="Phobius"/>
    </source>
</evidence>
<protein>
    <submittedName>
        <fullName evidence="2">DUF1275 domain-containing protein</fullName>
    </submittedName>
</protein>
<name>A0A9D2I6B1_9FIRM</name>
<sequence>MQTEQIELTKPQPDRTDPSGYLVCERKEIYALLMFSAGMMGAYTYNLRGGVFCNAQTANVVLMSIALGRGNLQEGLYYLIPISAYCLGAFLSEALPSPVKRLGFLRWDTYLIAFEMIVLFLVGLIPLSVPHHVVQVMINFIASMQYNTFRQMEGIPMATTFCTNHIRQVGIALAKAIRKRDKKAAKRGLVHVGMILCFFLGGTILTIACLYLAGKAIWIALIPTGIVLARLIYADLVVEHDQLWQKPSGH</sequence>
<feature type="transmembrane region" description="Helical" evidence="1">
    <location>
        <begin position="219"/>
        <end position="238"/>
    </location>
</feature>
<reference evidence="2" key="1">
    <citation type="journal article" date="2021" name="PeerJ">
        <title>Extensive microbial diversity within the chicken gut microbiome revealed by metagenomics and culture.</title>
        <authorList>
            <person name="Gilroy R."/>
            <person name="Ravi A."/>
            <person name="Getino M."/>
            <person name="Pursley I."/>
            <person name="Horton D.L."/>
            <person name="Alikhan N.F."/>
            <person name="Baker D."/>
            <person name="Gharbi K."/>
            <person name="Hall N."/>
            <person name="Watson M."/>
            <person name="Adriaenssens E.M."/>
            <person name="Foster-Nyarko E."/>
            <person name="Jarju S."/>
            <person name="Secka A."/>
            <person name="Antonio M."/>
            <person name="Oren A."/>
            <person name="Chaudhuri R.R."/>
            <person name="La Ragione R."/>
            <person name="Hildebrand F."/>
            <person name="Pallen M.J."/>
        </authorList>
    </citation>
    <scope>NUCLEOTIDE SEQUENCE</scope>
    <source>
        <strain evidence="2">CHK179-7159</strain>
    </source>
</reference>
<dbReference type="InterPro" id="IPR010699">
    <property type="entry name" value="DUF1275"/>
</dbReference>
<dbReference type="Pfam" id="PF06912">
    <property type="entry name" value="DUF1275"/>
    <property type="match status" value="1"/>
</dbReference>
<dbReference type="PANTHER" id="PTHR37314:SF4">
    <property type="entry name" value="UPF0700 TRANSMEMBRANE PROTEIN YOAK"/>
    <property type="match status" value="1"/>
</dbReference>
<keyword evidence="1" id="KW-1133">Transmembrane helix</keyword>
<feature type="transmembrane region" description="Helical" evidence="1">
    <location>
        <begin position="107"/>
        <end position="127"/>
    </location>
</feature>
<evidence type="ECO:0000313" key="3">
    <source>
        <dbReference type="Proteomes" id="UP000886858"/>
    </source>
</evidence>
<comment type="caution">
    <text evidence="2">The sequence shown here is derived from an EMBL/GenBank/DDBJ whole genome shotgun (WGS) entry which is preliminary data.</text>
</comment>
<keyword evidence="1" id="KW-0812">Transmembrane</keyword>
<keyword evidence="1" id="KW-0472">Membrane</keyword>
<feature type="transmembrane region" description="Helical" evidence="1">
    <location>
        <begin position="188"/>
        <end position="213"/>
    </location>
</feature>
<dbReference type="AlphaFoldDB" id="A0A9D2I6B1"/>
<evidence type="ECO:0000313" key="2">
    <source>
        <dbReference type="EMBL" id="HJA92464.1"/>
    </source>
</evidence>
<dbReference type="EMBL" id="DWYY01000055">
    <property type="protein sequence ID" value="HJA92464.1"/>
    <property type="molecule type" value="Genomic_DNA"/>
</dbReference>
<organism evidence="2 3">
    <name type="scientific">Candidatus Eisenbergiella merdipullorum</name>
    <dbReference type="NCBI Taxonomy" id="2838553"/>
    <lineage>
        <taxon>Bacteria</taxon>
        <taxon>Bacillati</taxon>
        <taxon>Bacillota</taxon>
        <taxon>Clostridia</taxon>
        <taxon>Lachnospirales</taxon>
        <taxon>Lachnospiraceae</taxon>
        <taxon>Eisenbergiella</taxon>
    </lineage>
</organism>
<dbReference type="Proteomes" id="UP000886858">
    <property type="component" value="Unassembled WGS sequence"/>
</dbReference>